<evidence type="ECO:0000313" key="1">
    <source>
        <dbReference type="EMBL" id="KAI0065824.1"/>
    </source>
</evidence>
<organism evidence="1 2">
    <name type="scientific">Artomyces pyxidatus</name>
    <dbReference type="NCBI Taxonomy" id="48021"/>
    <lineage>
        <taxon>Eukaryota</taxon>
        <taxon>Fungi</taxon>
        <taxon>Dikarya</taxon>
        <taxon>Basidiomycota</taxon>
        <taxon>Agaricomycotina</taxon>
        <taxon>Agaricomycetes</taxon>
        <taxon>Russulales</taxon>
        <taxon>Auriscalpiaceae</taxon>
        <taxon>Artomyces</taxon>
    </lineage>
</organism>
<accession>A0ACB8TAH6</accession>
<reference evidence="1" key="2">
    <citation type="journal article" date="2022" name="New Phytol.">
        <title>Evolutionary transition to the ectomycorrhizal habit in the genomes of a hyperdiverse lineage of mushroom-forming fungi.</title>
        <authorList>
            <person name="Looney B."/>
            <person name="Miyauchi S."/>
            <person name="Morin E."/>
            <person name="Drula E."/>
            <person name="Courty P.E."/>
            <person name="Kohler A."/>
            <person name="Kuo A."/>
            <person name="LaButti K."/>
            <person name="Pangilinan J."/>
            <person name="Lipzen A."/>
            <person name="Riley R."/>
            <person name="Andreopoulos W."/>
            <person name="He G."/>
            <person name="Johnson J."/>
            <person name="Nolan M."/>
            <person name="Tritt A."/>
            <person name="Barry K.W."/>
            <person name="Grigoriev I.V."/>
            <person name="Nagy L.G."/>
            <person name="Hibbett D."/>
            <person name="Henrissat B."/>
            <person name="Matheny P.B."/>
            <person name="Labbe J."/>
            <person name="Martin F.M."/>
        </authorList>
    </citation>
    <scope>NUCLEOTIDE SEQUENCE</scope>
    <source>
        <strain evidence="1">HHB10654</strain>
    </source>
</reference>
<evidence type="ECO:0000313" key="2">
    <source>
        <dbReference type="Proteomes" id="UP000814140"/>
    </source>
</evidence>
<protein>
    <submittedName>
        <fullName evidence="1">SET domain-containing protein</fullName>
    </submittedName>
</protein>
<name>A0ACB8TAH6_9AGAM</name>
<gene>
    <name evidence="1" type="ORF">BV25DRAFT_1798211</name>
</gene>
<proteinExistence type="predicted"/>
<reference evidence="1" key="1">
    <citation type="submission" date="2021-03" db="EMBL/GenBank/DDBJ databases">
        <authorList>
            <consortium name="DOE Joint Genome Institute"/>
            <person name="Ahrendt S."/>
            <person name="Looney B.P."/>
            <person name="Miyauchi S."/>
            <person name="Morin E."/>
            <person name="Drula E."/>
            <person name="Courty P.E."/>
            <person name="Chicoki N."/>
            <person name="Fauchery L."/>
            <person name="Kohler A."/>
            <person name="Kuo A."/>
            <person name="Labutti K."/>
            <person name="Pangilinan J."/>
            <person name="Lipzen A."/>
            <person name="Riley R."/>
            <person name="Andreopoulos W."/>
            <person name="He G."/>
            <person name="Johnson J."/>
            <person name="Barry K.W."/>
            <person name="Grigoriev I.V."/>
            <person name="Nagy L."/>
            <person name="Hibbett D."/>
            <person name="Henrissat B."/>
            <person name="Matheny P.B."/>
            <person name="Labbe J."/>
            <person name="Martin F."/>
        </authorList>
    </citation>
    <scope>NUCLEOTIDE SEQUENCE</scope>
    <source>
        <strain evidence="1">HHB10654</strain>
    </source>
</reference>
<comment type="caution">
    <text evidence="1">The sequence shown here is derived from an EMBL/GenBank/DDBJ whole genome shotgun (WGS) entry which is preliminary data.</text>
</comment>
<dbReference type="Proteomes" id="UP000814140">
    <property type="component" value="Unassembled WGS sequence"/>
</dbReference>
<dbReference type="EMBL" id="MU277194">
    <property type="protein sequence ID" value="KAI0065824.1"/>
    <property type="molecule type" value="Genomic_DNA"/>
</dbReference>
<keyword evidence="2" id="KW-1185">Reference proteome</keyword>
<sequence length="422" mass="45926">MDPEPELGKDFRAWLVSHGGHFHPNFSVVSGLSIVATEPVAVDATIVSCPLSLVITSVSSRSALSTVLGDESVIEDWNERQLISTYLCFHWILDTQSHAVLKHLPYLNTLPPPPQLRTPLHFTQAELDALKGTNLYGATLDRRSEWEAEWLECRKGIMRIDASWHDGLTWERYLAAATYLSSRAFPSTLISQTPSLVVTDSSEPVLLPGVDSLNHARGQPVSWVVNSLDPSTSPESALSISLVSHAAFPAGAEVFNNYGPKPNAELILGYGFATPENPDDTIVLKIGGHGAQGGNKWEVGRDARGIEGLWEEIVAAVRSHATEGEQDEDAPSEWDIMLEAAELLTSMSTMLLSRLPEPSSSGAVRPDVAMMIEYYVSGQRDILTSILGFAEDKEADAVTKSSSEGGVLHLDEDLVEEDEEAE</sequence>